<dbReference type="GeneID" id="15013612"/>
<evidence type="ECO:0000256" key="1">
    <source>
        <dbReference type="SAM" id="MobiDB-lite"/>
    </source>
</evidence>
<feature type="region of interest" description="Disordered" evidence="1">
    <location>
        <begin position="112"/>
        <end position="141"/>
    </location>
</feature>
<dbReference type="RefSeq" id="YP_007677376.1">
    <property type="nucleotide sequence ID" value="NC_020875.1"/>
</dbReference>
<dbReference type="KEGG" id="vg:15013612"/>
<gene>
    <name evidence="2" type="ORF">CYXG_00187</name>
</gene>
<sequence length="141" mass="15486">MAISTEKRAYYEKLFPREEMIIGGMSGDTVISQEDYDAWLDIQPEPAVHAARENAEVVTVSATRRIYYPSEQSQIHALTDMAATLSAAGVDIGAKMKAVIDKIAAVKARYPKPEGADDYPEWIEPPNPNADGTTSFPELPD</sequence>
<feature type="compositionally biased region" description="Polar residues" evidence="1">
    <location>
        <begin position="130"/>
        <end position="141"/>
    </location>
</feature>
<keyword evidence="3" id="KW-1185">Reference proteome</keyword>
<reference evidence="2 3" key="1">
    <citation type="submission" date="2010-03" db="EMBL/GenBank/DDBJ databases">
        <title>The Genome Sequence of Cyanophage S-SSM4.</title>
        <authorList>
            <consortium name="The Broad Institute Genome Sequencing Platform"/>
            <person name="Henn M.R."/>
            <person name="Sullivan M.S."/>
            <person name="Osburne M.S."/>
            <person name="Levin J."/>
            <person name="Malboeuf C."/>
            <person name="Casali M."/>
            <person name="Russ C."/>
            <person name="Lennon N."/>
            <person name="Erlich R."/>
            <person name="Young S.K."/>
            <person name="Koehrsen M."/>
            <person name="Yandava C."/>
            <person name="Zeng Q."/>
            <person name="Alvarado L."/>
            <person name="Anderson S."/>
            <person name="Berlin A."/>
            <person name="Borenstein D."/>
            <person name="Chen Z."/>
            <person name="Engels R."/>
            <person name="Freedman E."/>
            <person name="Gellesch M."/>
            <person name="Goldberg J."/>
            <person name="Green L."/>
            <person name="Griggs A."/>
            <person name="Gujja S."/>
            <person name="Heiman D."/>
            <person name="Hepburn T."/>
            <person name="Howarth C."/>
            <person name="Jen D."/>
            <person name="Larson L."/>
            <person name="Lewis B."/>
            <person name="Mehta T."/>
            <person name="Park D."/>
            <person name="Pearson M."/>
            <person name="Roberts A."/>
            <person name="Ryan E."/>
            <person name="Saif S."/>
            <person name="Shea T."/>
            <person name="Shenoy N."/>
            <person name="Sisk P."/>
            <person name="Stolte C."/>
            <person name="Sykes S."/>
            <person name="Walk T."/>
            <person name="White J."/>
            <person name="Yu Q."/>
            <person name="Coleman M.L."/>
            <person name="Huang K.H."/>
            <person name="Weigele P.R."/>
            <person name="DeFrancesco A.S."/>
            <person name="Kern S.E."/>
            <person name="Thompson L.R."/>
            <person name="Fu R."/>
            <person name="Hombeck B."/>
            <person name="Chisholm S.W."/>
            <person name="Haas B."/>
            <person name="Nusbaum C."/>
            <person name="Galagan J."/>
            <person name="Birren B."/>
        </authorList>
    </citation>
    <scope>NUCLEOTIDE SEQUENCE [LARGE SCALE GENOMIC DNA]</scope>
    <source>
        <strain evidence="2 3">S-SSM4</strain>
    </source>
</reference>
<evidence type="ECO:0000313" key="2">
    <source>
        <dbReference type="EMBL" id="AGG54251.1"/>
    </source>
</evidence>
<dbReference type="EMBL" id="HQ316583">
    <property type="protein sequence ID" value="AGG54251.1"/>
    <property type="molecule type" value="Genomic_DNA"/>
</dbReference>
<dbReference type="OrthoDB" id="33321at10239"/>
<protein>
    <submittedName>
        <fullName evidence="2">Uncharacterized protein</fullName>
    </submittedName>
</protein>
<organism evidence="2 3">
    <name type="scientific">Synechococcus phage S-SSM4</name>
    <dbReference type="NCBI Taxonomy" id="536466"/>
    <lineage>
        <taxon>Viruses</taxon>
        <taxon>Duplodnaviria</taxon>
        <taxon>Heunggongvirae</taxon>
        <taxon>Uroviricota</taxon>
        <taxon>Caudoviricetes</taxon>
        <taxon>Pantevenvirales</taxon>
        <taxon>Kyanoviridae</taxon>
        <taxon>Greenvirus</taxon>
        <taxon>Greenvirus ssm4</taxon>
    </lineage>
</organism>
<dbReference type="Proteomes" id="UP000203282">
    <property type="component" value="Segment"/>
</dbReference>
<evidence type="ECO:0000313" key="3">
    <source>
        <dbReference type="Proteomes" id="UP000203282"/>
    </source>
</evidence>
<accession>M1U9P6</accession>
<proteinExistence type="predicted"/>
<name>M1U9P6_9CAUD</name>